<sequence>MAANLQAILKRCRGEVKDGHEVLTLEEEEEEEEEEEKQQTLNTKRQKSLCNHVISILHEDGDKLPHHGLWSLITTTVSPYAEVEPWSSAYLTTPEVIGQCDASPTVTEEGLDDRERVFRHLLEASDDELGLPSRDEGSSSSVFEPALFPVDTIDNMDDLSLKNLASLEGLYWELEDETANYNAILQSELFLGRDEL</sequence>
<keyword evidence="3" id="KW-1185">Reference proteome</keyword>
<gene>
    <name evidence="2" type="ORF">SAY86_019127</name>
</gene>
<dbReference type="Proteomes" id="UP001346149">
    <property type="component" value="Unassembled WGS sequence"/>
</dbReference>
<feature type="compositionally biased region" description="Acidic residues" evidence="1">
    <location>
        <begin position="25"/>
        <end position="36"/>
    </location>
</feature>
<evidence type="ECO:0000313" key="2">
    <source>
        <dbReference type="EMBL" id="KAK4784759.1"/>
    </source>
</evidence>
<dbReference type="PANTHER" id="PTHR34539:SF3">
    <property type="entry name" value="NAC DOMAIN-CONTAINING PROTEIN"/>
    <property type="match status" value="1"/>
</dbReference>
<protein>
    <submittedName>
        <fullName evidence="2">Uncharacterized protein</fullName>
    </submittedName>
</protein>
<proteinExistence type="predicted"/>
<reference evidence="2 3" key="1">
    <citation type="journal article" date="2023" name="Hortic Res">
        <title>Pangenome of water caltrop reveals structural variations and asymmetric subgenome divergence after allopolyploidization.</title>
        <authorList>
            <person name="Zhang X."/>
            <person name="Chen Y."/>
            <person name="Wang L."/>
            <person name="Yuan Y."/>
            <person name="Fang M."/>
            <person name="Shi L."/>
            <person name="Lu R."/>
            <person name="Comes H.P."/>
            <person name="Ma Y."/>
            <person name="Chen Y."/>
            <person name="Huang G."/>
            <person name="Zhou Y."/>
            <person name="Zheng Z."/>
            <person name="Qiu Y."/>
        </authorList>
    </citation>
    <scope>NUCLEOTIDE SEQUENCE [LARGE SCALE GENOMIC DNA]</scope>
    <source>
        <strain evidence="2">F231</strain>
    </source>
</reference>
<evidence type="ECO:0000313" key="3">
    <source>
        <dbReference type="Proteomes" id="UP001346149"/>
    </source>
</evidence>
<dbReference type="PANTHER" id="PTHR34539">
    <property type="entry name" value="T6J4.11 PROTEIN"/>
    <property type="match status" value="1"/>
</dbReference>
<feature type="region of interest" description="Disordered" evidence="1">
    <location>
        <begin position="25"/>
        <end position="44"/>
    </location>
</feature>
<dbReference type="EMBL" id="JAXQNO010000014">
    <property type="protein sequence ID" value="KAK4784759.1"/>
    <property type="molecule type" value="Genomic_DNA"/>
</dbReference>
<accession>A0AAN7QYN9</accession>
<name>A0AAN7QYN9_TRANT</name>
<organism evidence="2 3">
    <name type="scientific">Trapa natans</name>
    <name type="common">Water chestnut</name>
    <dbReference type="NCBI Taxonomy" id="22666"/>
    <lineage>
        <taxon>Eukaryota</taxon>
        <taxon>Viridiplantae</taxon>
        <taxon>Streptophyta</taxon>
        <taxon>Embryophyta</taxon>
        <taxon>Tracheophyta</taxon>
        <taxon>Spermatophyta</taxon>
        <taxon>Magnoliopsida</taxon>
        <taxon>eudicotyledons</taxon>
        <taxon>Gunneridae</taxon>
        <taxon>Pentapetalae</taxon>
        <taxon>rosids</taxon>
        <taxon>malvids</taxon>
        <taxon>Myrtales</taxon>
        <taxon>Lythraceae</taxon>
        <taxon>Trapa</taxon>
    </lineage>
</organism>
<dbReference type="AlphaFoldDB" id="A0AAN7QYN9"/>
<evidence type="ECO:0000256" key="1">
    <source>
        <dbReference type="SAM" id="MobiDB-lite"/>
    </source>
</evidence>
<comment type="caution">
    <text evidence="2">The sequence shown here is derived from an EMBL/GenBank/DDBJ whole genome shotgun (WGS) entry which is preliminary data.</text>
</comment>